<organism evidence="1 2">
    <name type="scientific">Candidatus Woesebacteria bacterium GW2011_GWB1_39_12</name>
    <dbReference type="NCBI Taxonomy" id="1618574"/>
    <lineage>
        <taxon>Bacteria</taxon>
        <taxon>Candidatus Woeseibacteriota</taxon>
    </lineage>
</organism>
<sequence length="55" mass="6460">MKNLREEIENMILTFKVRTVLQEAQSVKDISEIDSGTLTKESINRLLKLFEKHKL</sequence>
<dbReference type="EMBL" id="LBWB01000016">
    <property type="protein sequence ID" value="KKR00152.1"/>
    <property type="molecule type" value="Genomic_DNA"/>
</dbReference>
<dbReference type="AlphaFoldDB" id="A0A0G0QEM2"/>
<protein>
    <submittedName>
        <fullName evidence="1">Uncharacterized protein</fullName>
    </submittedName>
</protein>
<evidence type="ECO:0000313" key="2">
    <source>
        <dbReference type="Proteomes" id="UP000033881"/>
    </source>
</evidence>
<gene>
    <name evidence="1" type="ORF">UT24_C0016G0041</name>
</gene>
<reference evidence="1 2" key="1">
    <citation type="journal article" date="2015" name="Nature">
        <title>rRNA introns, odd ribosomes, and small enigmatic genomes across a large radiation of phyla.</title>
        <authorList>
            <person name="Brown C.T."/>
            <person name="Hug L.A."/>
            <person name="Thomas B.C."/>
            <person name="Sharon I."/>
            <person name="Castelle C.J."/>
            <person name="Singh A."/>
            <person name="Wilkins M.J."/>
            <person name="Williams K.H."/>
            <person name="Banfield J.F."/>
        </authorList>
    </citation>
    <scope>NUCLEOTIDE SEQUENCE [LARGE SCALE GENOMIC DNA]</scope>
</reference>
<dbReference type="STRING" id="1618574.UT24_C0016G0041"/>
<accession>A0A0G0QEM2</accession>
<proteinExistence type="predicted"/>
<evidence type="ECO:0000313" key="1">
    <source>
        <dbReference type="EMBL" id="KKR00152.1"/>
    </source>
</evidence>
<name>A0A0G0QEM2_9BACT</name>
<comment type="caution">
    <text evidence="1">The sequence shown here is derived from an EMBL/GenBank/DDBJ whole genome shotgun (WGS) entry which is preliminary data.</text>
</comment>
<dbReference type="Proteomes" id="UP000033881">
    <property type="component" value="Unassembled WGS sequence"/>
</dbReference>